<name>A0AAD3M752_LATJO</name>
<dbReference type="Pfam" id="PF00685">
    <property type="entry name" value="Sulfotransfer_1"/>
    <property type="match status" value="1"/>
</dbReference>
<reference evidence="3" key="1">
    <citation type="submission" date="2022-08" db="EMBL/GenBank/DDBJ databases">
        <title>Genome sequencing of akame (Lates japonicus).</title>
        <authorList>
            <person name="Hashiguchi Y."/>
            <person name="Takahashi H."/>
        </authorList>
    </citation>
    <scope>NUCLEOTIDE SEQUENCE</scope>
    <source>
        <strain evidence="3">Kochi</strain>
    </source>
</reference>
<evidence type="ECO:0000313" key="3">
    <source>
        <dbReference type="EMBL" id="GLD48927.1"/>
    </source>
</evidence>
<dbReference type="AlphaFoldDB" id="A0AAD3M752"/>
<comment type="similarity">
    <text evidence="1">Belongs to the sulfotransferase 1 family.</text>
</comment>
<feature type="domain" description="Sulfotransferase" evidence="2">
    <location>
        <begin position="348"/>
        <end position="425"/>
    </location>
</feature>
<evidence type="ECO:0000256" key="1">
    <source>
        <dbReference type="RuleBase" id="RU361155"/>
    </source>
</evidence>
<protein>
    <recommendedName>
        <fullName evidence="1">Sulfotransferase</fullName>
        <ecNumber evidence="1">2.8.2.-</ecNumber>
    </recommendedName>
</protein>
<gene>
    <name evidence="3" type="ORF">AKAME5_000281300</name>
</gene>
<dbReference type="InterPro" id="IPR027417">
    <property type="entry name" value="P-loop_NTPase"/>
</dbReference>
<accession>A0AAD3M752</accession>
<keyword evidence="4" id="KW-1185">Reference proteome</keyword>
<proteinExistence type="inferred from homology"/>
<sequence>MYALNALFLSMDISVSRELQEALCAHVANTLIYIDTAAKLQKELAALLKKNTLGGLEKLDCFLDAVEKLAVTSLHVFPENQVLHLPEGINLEQVEVVISAARLICPLLLEFKRDAQVFFLPKLQIVKVLSYQLAKYIQTTQTICGKFVNRGARRPAAYAEIPHLPTIVGFAKLQKELAARLKDTLGGLRSLIASLDAVEKFKAVTLTYVFPENQEGQAGHLGAQAIATGPALLWSVRLCDISSQRTKLPLGIYDAKVTKKSKHVQSWRRSYAVLKDTEYLRSSTASLDVVEKPGVTSTHVFPGEPEWKCQSYQLDNIQTTQTICGNLEKRMNHLEMVRSMFQNMPQVLTSSIAHGCGTKGHRLPITTSAACSVLRPPKSFENFLEQFDRETLEGSSWFDHIREWHSMRDQYNILFLTYEDTILKPPTLTLLGPEDQVLASPSLCRYRRTQLEDPQALSMLRLIHWRTLGFETAGCPGRKGRVHGYRDTTLKEAAELI</sequence>
<evidence type="ECO:0000259" key="2">
    <source>
        <dbReference type="Pfam" id="PF00685"/>
    </source>
</evidence>
<dbReference type="Proteomes" id="UP001279410">
    <property type="component" value="Unassembled WGS sequence"/>
</dbReference>
<organism evidence="3 4">
    <name type="scientific">Lates japonicus</name>
    <name type="common">Japanese lates</name>
    <dbReference type="NCBI Taxonomy" id="270547"/>
    <lineage>
        <taxon>Eukaryota</taxon>
        <taxon>Metazoa</taxon>
        <taxon>Chordata</taxon>
        <taxon>Craniata</taxon>
        <taxon>Vertebrata</taxon>
        <taxon>Euteleostomi</taxon>
        <taxon>Actinopterygii</taxon>
        <taxon>Neopterygii</taxon>
        <taxon>Teleostei</taxon>
        <taxon>Neoteleostei</taxon>
        <taxon>Acanthomorphata</taxon>
        <taxon>Carangaria</taxon>
        <taxon>Carangaria incertae sedis</taxon>
        <taxon>Centropomidae</taxon>
        <taxon>Lates</taxon>
    </lineage>
</organism>
<dbReference type="SUPFAM" id="SSF52540">
    <property type="entry name" value="P-loop containing nucleoside triphosphate hydrolases"/>
    <property type="match status" value="1"/>
</dbReference>
<evidence type="ECO:0000313" key="4">
    <source>
        <dbReference type="Proteomes" id="UP001279410"/>
    </source>
</evidence>
<dbReference type="EMBL" id="BRZM01000007">
    <property type="protein sequence ID" value="GLD48927.1"/>
    <property type="molecule type" value="Genomic_DNA"/>
</dbReference>
<dbReference type="GO" id="GO:0008146">
    <property type="term" value="F:sulfotransferase activity"/>
    <property type="evidence" value="ECO:0007669"/>
    <property type="project" value="InterPro"/>
</dbReference>
<dbReference type="EC" id="2.8.2.-" evidence="1"/>
<comment type="caution">
    <text evidence="3">The sequence shown here is derived from an EMBL/GenBank/DDBJ whole genome shotgun (WGS) entry which is preliminary data.</text>
</comment>
<dbReference type="Gene3D" id="3.40.50.300">
    <property type="entry name" value="P-loop containing nucleotide triphosphate hydrolases"/>
    <property type="match status" value="1"/>
</dbReference>
<dbReference type="InterPro" id="IPR000863">
    <property type="entry name" value="Sulfotransferase_dom"/>
</dbReference>
<keyword evidence="1" id="KW-0808">Transferase</keyword>